<dbReference type="Proteomes" id="UP000282211">
    <property type="component" value="Unassembled WGS sequence"/>
</dbReference>
<keyword evidence="3 7" id="KW-0312">Gluconeogenesis</keyword>
<dbReference type="NCBIfam" id="NF001211">
    <property type="entry name" value="PRK00179.1"/>
    <property type="match status" value="1"/>
</dbReference>
<feature type="active site" evidence="7">
    <location>
        <position position="364"/>
    </location>
</feature>
<dbReference type="InterPro" id="IPR046348">
    <property type="entry name" value="SIS_dom_sf"/>
</dbReference>
<dbReference type="GO" id="GO:0004347">
    <property type="term" value="F:glucose-6-phosphate isomerase activity"/>
    <property type="evidence" value="ECO:0007669"/>
    <property type="project" value="UniProtKB-UniRule"/>
</dbReference>
<proteinExistence type="inferred from homology"/>
<evidence type="ECO:0000256" key="6">
    <source>
        <dbReference type="ARBA" id="ARBA00029321"/>
    </source>
</evidence>
<dbReference type="AlphaFoldDB" id="A0A420WLA1"/>
<comment type="subcellular location">
    <subcellularLocation>
        <location evidence="7">Cytoplasm</location>
    </subcellularLocation>
</comment>
<dbReference type="InterPro" id="IPR035482">
    <property type="entry name" value="SIS_PGI_2"/>
</dbReference>
<dbReference type="InterPro" id="IPR018189">
    <property type="entry name" value="Phosphoglucose_isomerase_CS"/>
</dbReference>
<dbReference type="RefSeq" id="WP_121099540.1">
    <property type="nucleotide sequence ID" value="NZ_RBII01000001.1"/>
</dbReference>
<dbReference type="GO" id="GO:0006096">
    <property type="term" value="P:glycolytic process"/>
    <property type="evidence" value="ECO:0007669"/>
    <property type="project" value="UniProtKB-UniRule"/>
</dbReference>
<sequence>MTDRKSLFKNLEALASQAPAIVDLFNTEPNRLDRFVMREGPLRADFSKQAISGNALDALLDLAAKCHLEEWRAKLFAGETVNTSEDRAVLHMALRGVGGTKDIQDDVNQMRRHMAEFADEIRAEGKFKSIVHIGIGGSDLGPRLVSDGFEAMAEQALTLRFAENVDGASINDALSGLDPKETLVIIVSKSFGTQETKMNGLSARAWLSESLGDKAGEHMLAVTANRERAIDFGIKTENIFDFWDWVGGRYSVWSAVGLSLQIAYGPDVFSEFLEGAEAMDMHFRDQPLQENLPVMMALTGIWNRNAMGYSSLAVIPYSRRIRKLAAFLQQLEMESNGKGATRDGEPAGMTCPVIWGDEGTNGQHAFFQWLHQGTGLGGNGGAPVDFVAVLKDHENRPEHHAALLANCFAQSEALMIGKPEAIVRKELGDRADIDALAPQKTFPGNRPSTTITLDELSPFALGHLIALYEHKVFVQGVIWNVNSFDQWGVELGKVLATTILDEMKAGETGHHDASTTALMGLVT</sequence>
<dbReference type="GO" id="GO:0005829">
    <property type="term" value="C:cytosol"/>
    <property type="evidence" value="ECO:0007669"/>
    <property type="project" value="TreeGrafter"/>
</dbReference>
<dbReference type="FunCoup" id="A0A420WLA1">
    <property type="interactions" value="479"/>
</dbReference>
<dbReference type="InterPro" id="IPR001672">
    <property type="entry name" value="G6P_Isomerase"/>
</dbReference>
<dbReference type="CDD" id="cd05016">
    <property type="entry name" value="SIS_PGI_2"/>
    <property type="match status" value="1"/>
</dbReference>
<evidence type="ECO:0000256" key="4">
    <source>
        <dbReference type="ARBA" id="ARBA00023152"/>
    </source>
</evidence>
<comment type="caution">
    <text evidence="9">The sequence shown here is derived from an EMBL/GenBank/DDBJ whole genome shotgun (WGS) entry which is preliminary data.</text>
</comment>
<dbReference type="EC" id="5.3.1.9" evidence="7"/>
<dbReference type="InterPro" id="IPR023096">
    <property type="entry name" value="G6P_Isomerase_C"/>
</dbReference>
<evidence type="ECO:0000313" key="9">
    <source>
        <dbReference type="EMBL" id="RKQ71803.1"/>
    </source>
</evidence>
<comment type="pathway">
    <text evidence="1 7 8">Carbohydrate degradation; glycolysis; D-glyceraldehyde 3-phosphate and glycerone phosphate from D-glucose: step 2/4.</text>
</comment>
<dbReference type="SUPFAM" id="SSF53697">
    <property type="entry name" value="SIS domain"/>
    <property type="match status" value="1"/>
</dbReference>
<dbReference type="GO" id="GO:0097367">
    <property type="term" value="F:carbohydrate derivative binding"/>
    <property type="evidence" value="ECO:0007669"/>
    <property type="project" value="InterPro"/>
</dbReference>
<dbReference type="CDD" id="cd05015">
    <property type="entry name" value="SIS_PGI_1"/>
    <property type="match status" value="1"/>
</dbReference>
<comment type="similarity">
    <text evidence="2 7 8">Belongs to the GPI family.</text>
</comment>
<keyword evidence="4 7" id="KW-0324">Glycolysis</keyword>
<organism evidence="9 10">
    <name type="scientific">Litorimonas taeanensis</name>
    <dbReference type="NCBI Taxonomy" id="568099"/>
    <lineage>
        <taxon>Bacteria</taxon>
        <taxon>Pseudomonadati</taxon>
        <taxon>Pseudomonadota</taxon>
        <taxon>Alphaproteobacteria</taxon>
        <taxon>Maricaulales</taxon>
        <taxon>Robiginitomaculaceae</taxon>
    </lineage>
</organism>
<dbReference type="PROSITE" id="PS00174">
    <property type="entry name" value="P_GLUCOSE_ISOMERASE_2"/>
    <property type="match status" value="1"/>
</dbReference>
<comment type="catalytic activity">
    <reaction evidence="6 7 8">
        <text>alpha-D-glucose 6-phosphate = beta-D-fructose 6-phosphate</text>
        <dbReference type="Rhea" id="RHEA:11816"/>
        <dbReference type="ChEBI" id="CHEBI:57634"/>
        <dbReference type="ChEBI" id="CHEBI:58225"/>
        <dbReference type="EC" id="5.3.1.9"/>
    </reaction>
</comment>
<evidence type="ECO:0000313" key="10">
    <source>
        <dbReference type="Proteomes" id="UP000282211"/>
    </source>
</evidence>
<dbReference type="GO" id="GO:0048029">
    <property type="term" value="F:monosaccharide binding"/>
    <property type="evidence" value="ECO:0007669"/>
    <property type="project" value="TreeGrafter"/>
</dbReference>
<dbReference type="PANTHER" id="PTHR11469">
    <property type="entry name" value="GLUCOSE-6-PHOSPHATE ISOMERASE"/>
    <property type="match status" value="1"/>
</dbReference>
<dbReference type="EMBL" id="RBII01000001">
    <property type="protein sequence ID" value="RKQ71803.1"/>
    <property type="molecule type" value="Genomic_DNA"/>
</dbReference>
<feature type="active site" description="Proton donor" evidence="7">
    <location>
        <position position="334"/>
    </location>
</feature>
<dbReference type="PANTHER" id="PTHR11469:SF1">
    <property type="entry name" value="GLUCOSE-6-PHOSPHATE ISOMERASE"/>
    <property type="match status" value="1"/>
</dbReference>
<dbReference type="PROSITE" id="PS00765">
    <property type="entry name" value="P_GLUCOSE_ISOMERASE_1"/>
    <property type="match status" value="1"/>
</dbReference>
<accession>A0A420WLA1</accession>
<dbReference type="GO" id="GO:0006094">
    <property type="term" value="P:gluconeogenesis"/>
    <property type="evidence" value="ECO:0007669"/>
    <property type="project" value="UniProtKB-UniRule"/>
</dbReference>
<dbReference type="Pfam" id="PF00342">
    <property type="entry name" value="PGI"/>
    <property type="match status" value="1"/>
</dbReference>
<dbReference type="Gene3D" id="3.40.50.10490">
    <property type="entry name" value="Glucose-6-phosphate isomerase like protein, domain 1"/>
    <property type="match status" value="2"/>
</dbReference>
<dbReference type="Gene3D" id="1.10.1390.10">
    <property type="match status" value="1"/>
</dbReference>
<evidence type="ECO:0000256" key="7">
    <source>
        <dbReference type="HAMAP-Rule" id="MF_00473"/>
    </source>
</evidence>
<dbReference type="PROSITE" id="PS51463">
    <property type="entry name" value="P_GLUCOSE_ISOMERASE_3"/>
    <property type="match status" value="1"/>
</dbReference>
<protein>
    <recommendedName>
        <fullName evidence="7">Glucose-6-phosphate isomerase</fullName>
        <shortName evidence="7">GPI</shortName>
        <ecNumber evidence="7">5.3.1.9</ecNumber>
    </recommendedName>
    <alternativeName>
        <fullName evidence="7">Phosphoglucose isomerase</fullName>
        <shortName evidence="7">PGI</shortName>
    </alternativeName>
    <alternativeName>
        <fullName evidence="7">Phosphohexose isomerase</fullName>
        <shortName evidence="7">PHI</shortName>
    </alternativeName>
</protein>
<evidence type="ECO:0000256" key="1">
    <source>
        <dbReference type="ARBA" id="ARBA00004926"/>
    </source>
</evidence>
<evidence type="ECO:0000256" key="2">
    <source>
        <dbReference type="ARBA" id="ARBA00006604"/>
    </source>
</evidence>
<dbReference type="GO" id="GO:0051156">
    <property type="term" value="P:glucose 6-phosphate metabolic process"/>
    <property type="evidence" value="ECO:0007669"/>
    <property type="project" value="TreeGrafter"/>
</dbReference>
<dbReference type="HAMAP" id="MF_00473">
    <property type="entry name" value="G6P_isomerase"/>
    <property type="match status" value="1"/>
</dbReference>
<dbReference type="UniPathway" id="UPA00138"/>
<comment type="pathway">
    <text evidence="7">Carbohydrate biosynthesis; gluconeogenesis.</text>
</comment>
<evidence type="ECO:0000256" key="8">
    <source>
        <dbReference type="RuleBase" id="RU000612"/>
    </source>
</evidence>
<dbReference type="UniPathway" id="UPA00109">
    <property type="reaction ID" value="UER00181"/>
</dbReference>
<comment type="function">
    <text evidence="7">Catalyzes the reversible isomerization of glucose-6-phosphate to fructose-6-phosphate.</text>
</comment>
<keyword evidence="7" id="KW-0963">Cytoplasm</keyword>
<reference evidence="9 10" key="1">
    <citation type="submission" date="2018-10" db="EMBL/GenBank/DDBJ databases">
        <title>Genomic Encyclopedia of Type Strains, Phase IV (KMG-IV): sequencing the most valuable type-strain genomes for metagenomic binning, comparative biology and taxonomic classification.</title>
        <authorList>
            <person name="Goeker M."/>
        </authorList>
    </citation>
    <scope>NUCLEOTIDE SEQUENCE [LARGE SCALE GENOMIC DNA]</scope>
    <source>
        <strain evidence="9 10">DSM 22008</strain>
    </source>
</reference>
<evidence type="ECO:0000256" key="5">
    <source>
        <dbReference type="ARBA" id="ARBA00023235"/>
    </source>
</evidence>
<keyword evidence="10" id="KW-1185">Reference proteome</keyword>
<dbReference type="PRINTS" id="PR00662">
    <property type="entry name" value="G6PISOMERASE"/>
</dbReference>
<evidence type="ECO:0000256" key="3">
    <source>
        <dbReference type="ARBA" id="ARBA00022432"/>
    </source>
</evidence>
<name>A0A420WLA1_9PROT</name>
<gene>
    <name evidence="7" type="primary">pgi</name>
    <name evidence="9" type="ORF">DES40_1133</name>
</gene>
<dbReference type="InParanoid" id="A0A420WLA1"/>
<dbReference type="InterPro" id="IPR035476">
    <property type="entry name" value="SIS_PGI_1"/>
</dbReference>
<feature type="active site" evidence="7">
    <location>
        <position position="493"/>
    </location>
</feature>
<keyword evidence="5 7" id="KW-0413">Isomerase</keyword>
<dbReference type="OrthoDB" id="140919at2"/>